<evidence type="ECO:0000313" key="4">
    <source>
        <dbReference type="EMBL" id="KAF9614730.1"/>
    </source>
</evidence>
<comment type="caution">
    <text evidence="4">The sequence shown here is derived from an EMBL/GenBank/DDBJ whole genome shotgun (WGS) entry which is preliminary data.</text>
</comment>
<evidence type="ECO:0000256" key="1">
    <source>
        <dbReference type="ARBA" id="ARBA00008440"/>
    </source>
</evidence>
<protein>
    <recommendedName>
        <fullName evidence="3">K+ potassium transporter integral membrane domain-containing protein</fullName>
    </recommendedName>
</protein>
<evidence type="ECO:0000259" key="3">
    <source>
        <dbReference type="Pfam" id="PF02705"/>
    </source>
</evidence>
<comment type="similarity">
    <text evidence="1">Belongs to the HAK/KUP transporter (TC 2.A.72.3) family.</text>
</comment>
<reference evidence="4 5" key="1">
    <citation type="submission" date="2020-10" db="EMBL/GenBank/DDBJ databases">
        <title>The Coptis chinensis genome and diversification of protoberbering-type alkaloids.</title>
        <authorList>
            <person name="Wang B."/>
            <person name="Shu S."/>
            <person name="Song C."/>
            <person name="Liu Y."/>
        </authorList>
    </citation>
    <scope>NUCLEOTIDE SEQUENCE [LARGE SCALE GENOMIC DNA]</scope>
    <source>
        <strain evidence="4">HL-2020</strain>
        <tissue evidence="4">Leaf</tissue>
    </source>
</reference>
<dbReference type="PANTHER" id="PTHR30540">
    <property type="entry name" value="OSMOTIC STRESS POTASSIUM TRANSPORTER"/>
    <property type="match status" value="1"/>
</dbReference>
<sequence>DCYGFCYDTLTSALLVLVMVMIWKTNIFFIITYVLTIYLFKLLLLSSVMYKFVEGGYLPLVFFCDPHWSHVHMELCVPKQINKEEAEKAVQLVDNECQNGGVVYLRDEIEVVASKGSGFRMRVMIDYAYNFLNRCVRQDVEVFAIGWDDL</sequence>
<dbReference type="PANTHER" id="PTHR30540:SF117">
    <property type="entry name" value="POTASSIUM TRANSPORTER"/>
    <property type="match status" value="1"/>
</dbReference>
<keyword evidence="2" id="KW-0812">Transmembrane</keyword>
<dbReference type="Pfam" id="PF02705">
    <property type="entry name" value="K_trans"/>
    <property type="match status" value="1"/>
</dbReference>
<accession>A0A835IB02</accession>
<feature type="non-terminal residue" evidence="4">
    <location>
        <position position="150"/>
    </location>
</feature>
<dbReference type="OrthoDB" id="504708at2759"/>
<proteinExistence type="inferred from homology"/>
<dbReference type="GO" id="GO:0016020">
    <property type="term" value="C:membrane"/>
    <property type="evidence" value="ECO:0007669"/>
    <property type="project" value="InterPro"/>
</dbReference>
<name>A0A835IB02_9MAGN</name>
<keyword evidence="2" id="KW-1133">Transmembrane helix</keyword>
<dbReference type="EMBL" id="JADFTS010000003">
    <property type="protein sequence ID" value="KAF9614730.1"/>
    <property type="molecule type" value="Genomic_DNA"/>
</dbReference>
<keyword evidence="2" id="KW-0472">Membrane</keyword>
<dbReference type="Proteomes" id="UP000631114">
    <property type="component" value="Unassembled WGS sequence"/>
</dbReference>
<dbReference type="InterPro" id="IPR053951">
    <property type="entry name" value="K_trans_N"/>
</dbReference>
<organism evidence="4 5">
    <name type="scientific">Coptis chinensis</name>
    <dbReference type="NCBI Taxonomy" id="261450"/>
    <lineage>
        <taxon>Eukaryota</taxon>
        <taxon>Viridiplantae</taxon>
        <taxon>Streptophyta</taxon>
        <taxon>Embryophyta</taxon>
        <taxon>Tracheophyta</taxon>
        <taxon>Spermatophyta</taxon>
        <taxon>Magnoliopsida</taxon>
        <taxon>Ranunculales</taxon>
        <taxon>Ranunculaceae</taxon>
        <taxon>Coptidoideae</taxon>
        <taxon>Coptis</taxon>
    </lineage>
</organism>
<keyword evidence="5" id="KW-1185">Reference proteome</keyword>
<evidence type="ECO:0000313" key="5">
    <source>
        <dbReference type="Proteomes" id="UP000631114"/>
    </source>
</evidence>
<feature type="transmembrane region" description="Helical" evidence="2">
    <location>
        <begin position="13"/>
        <end position="40"/>
    </location>
</feature>
<gene>
    <name evidence="4" type="ORF">IFM89_020563</name>
</gene>
<dbReference type="GO" id="GO:0015079">
    <property type="term" value="F:potassium ion transmembrane transporter activity"/>
    <property type="evidence" value="ECO:0007669"/>
    <property type="project" value="InterPro"/>
</dbReference>
<evidence type="ECO:0000256" key="2">
    <source>
        <dbReference type="SAM" id="Phobius"/>
    </source>
</evidence>
<dbReference type="InterPro" id="IPR003855">
    <property type="entry name" value="K+_transporter"/>
</dbReference>
<dbReference type="AlphaFoldDB" id="A0A835IB02"/>
<feature type="domain" description="K+ potassium transporter integral membrane" evidence="3">
    <location>
        <begin position="9"/>
        <end position="62"/>
    </location>
</feature>